<name>A0A2M7TIT8_UNCKA</name>
<sequence length="392" mass="43548">MKKLQSLLSVLFVLAILLGAFAAPAVAMPADEAGVQAVLSQSDTLWPTGQWVNVSANIHSWGEDTLVLNIEPTGSFQMVWRRGGAIESTDYIPMKYMGSSDQFDYLVGEARRTTYGEYVPMQVWLGDLDPETGFYAPIGLKIDGRLIWLDTRVDALESGACGTQMYEPEGRPGLASGAIWFDNGYFTVETLSLPAGEESWFRFVYRPTGQWYDLPESKGGRALADLIAFHQAVDPDGRFIASVDCDNPTQFTRIVRYHGGFTSTVWVRPDSGLGDWMGAVHGLPREFLSTEMSPEFLWQDIGEVVTRTGTFFIPKCFESQIPEDPGQNELRSFCIFKLASDDGEFSFTLVNEAAAEFAAQLKAENYLGWYEVAFLPQSRQVVGWQGIEVPAK</sequence>
<evidence type="ECO:0000256" key="1">
    <source>
        <dbReference type="SAM" id="SignalP"/>
    </source>
</evidence>
<accession>A0A2M7TIT8</accession>
<feature type="signal peptide" evidence="1">
    <location>
        <begin position="1"/>
        <end position="22"/>
    </location>
</feature>
<dbReference type="EMBL" id="PFNL01000106">
    <property type="protein sequence ID" value="PIZ46286.1"/>
    <property type="molecule type" value="Genomic_DNA"/>
</dbReference>
<dbReference type="AlphaFoldDB" id="A0A2M7TIT8"/>
<feature type="chain" id="PRO_5014701986" evidence="1">
    <location>
        <begin position="23"/>
        <end position="392"/>
    </location>
</feature>
<gene>
    <name evidence="2" type="ORF">COY32_03570</name>
</gene>
<dbReference type="Proteomes" id="UP000228920">
    <property type="component" value="Unassembled WGS sequence"/>
</dbReference>
<proteinExistence type="predicted"/>
<keyword evidence="1" id="KW-0732">Signal</keyword>
<protein>
    <submittedName>
        <fullName evidence="2">Uncharacterized protein</fullName>
    </submittedName>
</protein>
<reference evidence="3" key="1">
    <citation type="submission" date="2017-09" db="EMBL/GenBank/DDBJ databases">
        <title>Depth-based differentiation of microbial function through sediment-hosted aquifers and enrichment of novel symbionts in the deep terrestrial subsurface.</title>
        <authorList>
            <person name="Probst A.J."/>
            <person name="Ladd B."/>
            <person name="Jarett J.K."/>
            <person name="Geller-Mcgrath D.E."/>
            <person name="Sieber C.M.K."/>
            <person name="Emerson J.B."/>
            <person name="Anantharaman K."/>
            <person name="Thomas B.C."/>
            <person name="Malmstrom R."/>
            <person name="Stieglmeier M."/>
            <person name="Klingl A."/>
            <person name="Woyke T."/>
            <person name="Ryan C.M."/>
            <person name="Banfield J.F."/>
        </authorList>
    </citation>
    <scope>NUCLEOTIDE SEQUENCE [LARGE SCALE GENOMIC DNA]</scope>
</reference>
<evidence type="ECO:0000313" key="3">
    <source>
        <dbReference type="Proteomes" id="UP000228920"/>
    </source>
</evidence>
<comment type="caution">
    <text evidence="2">The sequence shown here is derived from an EMBL/GenBank/DDBJ whole genome shotgun (WGS) entry which is preliminary data.</text>
</comment>
<evidence type="ECO:0000313" key="2">
    <source>
        <dbReference type="EMBL" id="PIZ46286.1"/>
    </source>
</evidence>
<organism evidence="2 3">
    <name type="scientific">candidate division WWE3 bacterium CG_4_10_14_0_2_um_filter_41_14</name>
    <dbReference type="NCBI Taxonomy" id="1975072"/>
    <lineage>
        <taxon>Bacteria</taxon>
        <taxon>Katanobacteria</taxon>
    </lineage>
</organism>